<name>A0ABR7LQN4_9ACTN</name>
<accession>A0ABR7LQN4</accession>
<dbReference type="PANTHER" id="PTHR30055:SF226">
    <property type="entry name" value="HTH-TYPE TRANSCRIPTIONAL REGULATOR PKSA"/>
    <property type="match status" value="1"/>
</dbReference>
<evidence type="ECO:0000313" key="5">
    <source>
        <dbReference type="Proteomes" id="UP000805614"/>
    </source>
</evidence>
<feature type="domain" description="HTH tetR-type" evidence="3">
    <location>
        <begin position="14"/>
        <end position="74"/>
    </location>
</feature>
<sequence length="217" mass="24320">MSVRSAQAEPELREQMRERIFTAGLQILVEKGYHDATFSDITARAGVSRDLITYYFPDKRALVEEILDRNLDSFADLVEVSGTPDERLAAIIDGVFLTTANSRPMQRLALSLVIHPTTHPLFAQAEKRKLARLTGLEDALRALFAARGAADPALEEIMLRSVLEGIIFKAAVYPYEYPLERLRCRLHEMYGLPSPQQFLIEADPPPAGRMRAAAEHT</sequence>
<dbReference type="Pfam" id="PF00440">
    <property type="entry name" value="TetR_N"/>
    <property type="match status" value="1"/>
</dbReference>
<evidence type="ECO:0000313" key="4">
    <source>
        <dbReference type="EMBL" id="MBC6466812.1"/>
    </source>
</evidence>
<dbReference type="Proteomes" id="UP000805614">
    <property type="component" value="Unassembled WGS sequence"/>
</dbReference>
<dbReference type="SUPFAM" id="SSF48498">
    <property type="entry name" value="Tetracyclin repressor-like, C-terminal domain"/>
    <property type="match status" value="1"/>
</dbReference>
<dbReference type="InterPro" id="IPR036271">
    <property type="entry name" value="Tet_transcr_reg_TetR-rel_C_sf"/>
</dbReference>
<reference evidence="4 5" key="1">
    <citation type="submission" date="2020-06" db="EMBL/GenBank/DDBJ databases">
        <title>Actinomadura xiongansis sp. nov., isolated from soil of Baiyangdian.</title>
        <authorList>
            <person name="Zhang X."/>
        </authorList>
    </citation>
    <scope>NUCLEOTIDE SEQUENCE [LARGE SCALE GENOMIC DNA]</scope>
    <source>
        <strain evidence="4 5">HBUM206468</strain>
    </source>
</reference>
<dbReference type="RefSeq" id="WP_187243833.1">
    <property type="nucleotide sequence ID" value="NZ_BAAAOK010000027.1"/>
</dbReference>
<dbReference type="InterPro" id="IPR001647">
    <property type="entry name" value="HTH_TetR"/>
</dbReference>
<proteinExistence type="predicted"/>
<dbReference type="SUPFAM" id="SSF46689">
    <property type="entry name" value="Homeodomain-like"/>
    <property type="match status" value="1"/>
</dbReference>
<dbReference type="PANTHER" id="PTHR30055">
    <property type="entry name" value="HTH-TYPE TRANSCRIPTIONAL REGULATOR RUTR"/>
    <property type="match status" value="1"/>
</dbReference>
<keyword evidence="5" id="KW-1185">Reference proteome</keyword>
<protein>
    <submittedName>
        <fullName evidence="4">TetR/AcrR family transcriptional regulator</fullName>
    </submittedName>
</protein>
<evidence type="ECO:0000256" key="2">
    <source>
        <dbReference type="PROSITE-ProRule" id="PRU00335"/>
    </source>
</evidence>
<dbReference type="PRINTS" id="PR00455">
    <property type="entry name" value="HTHTETR"/>
</dbReference>
<dbReference type="Gene3D" id="1.10.357.10">
    <property type="entry name" value="Tetracycline Repressor, domain 2"/>
    <property type="match status" value="1"/>
</dbReference>
<feature type="DNA-binding region" description="H-T-H motif" evidence="2">
    <location>
        <begin position="37"/>
        <end position="56"/>
    </location>
</feature>
<organism evidence="4 5">
    <name type="scientific">Actinomadura alba</name>
    <dbReference type="NCBI Taxonomy" id="406431"/>
    <lineage>
        <taxon>Bacteria</taxon>
        <taxon>Bacillati</taxon>
        <taxon>Actinomycetota</taxon>
        <taxon>Actinomycetes</taxon>
        <taxon>Streptosporangiales</taxon>
        <taxon>Thermomonosporaceae</taxon>
        <taxon>Actinomadura</taxon>
    </lineage>
</organism>
<dbReference type="EMBL" id="JABVEC010000010">
    <property type="protein sequence ID" value="MBC6466812.1"/>
    <property type="molecule type" value="Genomic_DNA"/>
</dbReference>
<evidence type="ECO:0000259" key="3">
    <source>
        <dbReference type="PROSITE" id="PS50977"/>
    </source>
</evidence>
<dbReference type="PROSITE" id="PS50977">
    <property type="entry name" value="HTH_TETR_2"/>
    <property type="match status" value="1"/>
</dbReference>
<dbReference type="InterPro" id="IPR009057">
    <property type="entry name" value="Homeodomain-like_sf"/>
</dbReference>
<gene>
    <name evidence="4" type="ORF">HKK74_15065</name>
</gene>
<evidence type="ECO:0000256" key="1">
    <source>
        <dbReference type="ARBA" id="ARBA00023125"/>
    </source>
</evidence>
<comment type="caution">
    <text evidence="4">The sequence shown here is derived from an EMBL/GenBank/DDBJ whole genome shotgun (WGS) entry which is preliminary data.</text>
</comment>
<dbReference type="InterPro" id="IPR050109">
    <property type="entry name" value="HTH-type_TetR-like_transc_reg"/>
</dbReference>
<keyword evidence="1 2" id="KW-0238">DNA-binding</keyword>